<dbReference type="PANTHER" id="PTHR30136:SF8">
    <property type="entry name" value="TRANSCRIPTIONAL REGULATORY PROTEIN"/>
    <property type="match status" value="1"/>
</dbReference>
<keyword evidence="2" id="KW-0238">DNA-binding</keyword>
<evidence type="ECO:0000259" key="4">
    <source>
        <dbReference type="PROSITE" id="PS51077"/>
    </source>
</evidence>
<proteinExistence type="predicted"/>
<gene>
    <name evidence="6" type="ORF">QWY13_11530</name>
</gene>
<dbReference type="PANTHER" id="PTHR30136">
    <property type="entry name" value="HELIX-TURN-HELIX TRANSCRIPTIONAL REGULATOR, ICLR FAMILY"/>
    <property type="match status" value="1"/>
</dbReference>
<dbReference type="Pfam" id="PF09339">
    <property type="entry name" value="HTH_IclR"/>
    <property type="match status" value="1"/>
</dbReference>
<dbReference type="InterPro" id="IPR050707">
    <property type="entry name" value="HTH_MetabolicPath_Reg"/>
</dbReference>
<dbReference type="Gene3D" id="3.30.450.40">
    <property type="match status" value="1"/>
</dbReference>
<dbReference type="InterPro" id="IPR005471">
    <property type="entry name" value="Tscrpt_reg_IclR_N"/>
</dbReference>
<accession>A0ABT8NDZ4</accession>
<evidence type="ECO:0000313" key="6">
    <source>
        <dbReference type="EMBL" id="MDN7246115.1"/>
    </source>
</evidence>
<reference evidence="6 7" key="1">
    <citation type="submission" date="2023-07" db="EMBL/GenBank/DDBJ databases">
        <title>Novel species in genus Planococcus.</title>
        <authorList>
            <person name="Ning S."/>
        </authorList>
    </citation>
    <scope>NUCLEOTIDE SEQUENCE [LARGE SCALE GENOMIC DNA]</scope>
    <source>
        <strain evidence="6 7">N017</strain>
    </source>
</reference>
<dbReference type="Pfam" id="PF01614">
    <property type="entry name" value="IclR_C"/>
    <property type="match status" value="1"/>
</dbReference>
<dbReference type="InterPro" id="IPR036390">
    <property type="entry name" value="WH_DNA-bd_sf"/>
</dbReference>
<feature type="domain" description="HTH iclR-type" evidence="4">
    <location>
        <begin position="9"/>
        <end position="71"/>
    </location>
</feature>
<dbReference type="SMART" id="SM00346">
    <property type="entry name" value="HTH_ICLR"/>
    <property type="match status" value="1"/>
</dbReference>
<dbReference type="InterPro" id="IPR014757">
    <property type="entry name" value="Tscrpt_reg_IclR_C"/>
</dbReference>
<keyword evidence="7" id="KW-1185">Reference proteome</keyword>
<dbReference type="Gene3D" id="1.10.10.10">
    <property type="entry name" value="Winged helix-like DNA-binding domain superfamily/Winged helix DNA-binding domain"/>
    <property type="match status" value="1"/>
</dbReference>
<dbReference type="PROSITE" id="PS51077">
    <property type="entry name" value="HTH_ICLR"/>
    <property type="match status" value="1"/>
</dbReference>
<evidence type="ECO:0000259" key="5">
    <source>
        <dbReference type="PROSITE" id="PS51078"/>
    </source>
</evidence>
<evidence type="ECO:0000256" key="2">
    <source>
        <dbReference type="ARBA" id="ARBA00023125"/>
    </source>
</evidence>
<keyword evidence="3" id="KW-0804">Transcription</keyword>
<dbReference type="InterPro" id="IPR029016">
    <property type="entry name" value="GAF-like_dom_sf"/>
</dbReference>
<evidence type="ECO:0000256" key="1">
    <source>
        <dbReference type="ARBA" id="ARBA00023015"/>
    </source>
</evidence>
<feature type="domain" description="IclR-ED" evidence="5">
    <location>
        <begin position="72"/>
        <end position="249"/>
    </location>
</feature>
<name>A0ABT8NDZ4_9BACL</name>
<dbReference type="RefSeq" id="WP_301856724.1">
    <property type="nucleotide sequence ID" value="NZ_JAUJWU010000003.1"/>
</dbReference>
<dbReference type="Proteomes" id="UP001172142">
    <property type="component" value="Unassembled WGS sequence"/>
</dbReference>
<dbReference type="SUPFAM" id="SSF55781">
    <property type="entry name" value="GAF domain-like"/>
    <property type="match status" value="1"/>
</dbReference>
<evidence type="ECO:0000313" key="7">
    <source>
        <dbReference type="Proteomes" id="UP001172142"/>
    </source>
</evidence>
<protein>
    <submittedName>
        <fullName evidence="6">Helix-turn-helix domain-containing protein</fullName>
    </submittedName>
</protein>
<dbReference type="PROSITE" id="PS51078">
    <property type="entry name" value="ICLR_ED"/>
    <property type="match status" value="1"/>
</dbReference>
<comment type="caution">
    <text evidence="6">The sequence shown here is derived from an EMBL/GenBank/DDBJ whole genome shotgun (WGS) entry which is preliminary data.</text>
</comment>
<evidence type="ECO:0000256" key="3">
    <source>
        <dbReference type="ARBA" id="ARBA00023163"/>
    </source>
</evidence>
<dbReference type="InterPro" id="IPR036388">
    <property type="entry name" value="WH-like_DNA-bd_sf"/>
</dbReference>
<dbReference type="SUPFAM" id="SSF46785">
    <property type="entry name" value="Winged helix' DNA-binding domain"/>
    <property type="match status" value="1"/>
</dbReference>
<organism evidence="6 7">
    <name type="scientific">Planococcus shenhongbingii</name>
    <dbReference type="NCBI Taxonomy" id="3058398"/>
    <lineage>
        <taxon>Bacteria</taxon>
        <taxon>Bacillati</taxon>
        <taxon>Bacillota</taxon>
        <taxon>Bacilli</taxon>
        <taxon>Bacillales</taxon>
        <taxon>Caryophanaceae</taxon>
        <taxon>Planococcus</taxon>
    </lineage>
</organism>
<sequence length="249" mass="27830">MEERKPAIIQSLQNGLDVLEMIAKERRPMKFTEIQQLTNMTKSNIHKYLTTLSLAGFLHRDSATNTYTLGNRLIEIGNMAQGDTSFIEIADSYMKAFAEETGLTALIALPSIDGPLVKEIWSVTYGIDIGAQHGTTLPLLSSTGYIFYAFQEGLQLNKWINQSSQTLSVHEQLAIMKEMEQVKEHLFAAKTEPLIEHISSCSVPVFNHQQELVAAITAVGYKNLIPQNHHHPNAQKMLALSKKLSNYST</sequence>
<keyword evidence="1" id="KW-0805">Transcription regulation</keyword>
<dbReference type="EMBL" id="JAUJWU010000003">
    <property type="protein sequence ID" value="MDN7246115.1"/>
    <property type="molecule type" value="Genomic_DNA"/>
</dbReference>